<sequence>MKEYKILKQKSNLFTNTDKNFEAELNGYARDGWRVVTAVFSDKNFAIKAILERDKNER</sequence>
<evidence type="ECO:0008006" key="3">
    <source>
        <dbReference type="Google" id="ProtNLM"/>
    </source>
</evidence>
<dbReference type="Pfam" id="PF13783">
    <property type="entry name" value="DUF4177"/>
    <property type="match status" value="1"/>
</dbReference>
<accession>A0A1I6UWU8</accession>
<evidence type="ECO:0000313" key="2">
    <source>
        <dbReference type="Proteomes" id="UP000183209"/>
    </source>
</evidence>
<organism evidence="1 2">
    <name type="scientific">Zhouia amylolytica</name>
    <dbReference type="NCBI Taxonomy" id="376730"/>
    <lineage>
        <taxon>Bacteria</taxon>
        <taxon>Pseudomonadati</taxon>
        <taxon>Bacteroidota</taxon>
        <taxon>Flavobacteriia</taxon>
        <taxon>Flavobacteriales</taxon>
        <taxon>Flavobacteriaceae</taxon>
        <taxon>Zhouia</taxon>
    </lineage>
</organism>
<dbReference type="RefSeq" id="WP_083425954.1">
    <property type="nucleotide sequence ID" value="NZ_FPAG01000008.1"/>
</dbReference>
<proteinExistence type="predicted"/>
<name>A0A1I6UWU8_9FLAO</name>
<protein>
    <recommendedName>
        <fullName evidence="3">DUF4177 domain-containing protein</fullName>
    </recommendedName>
</protein>
<dbReference type="AlphaFoldDB" id="A0A1I6UWU8"/>
<dbReference type="Proteomes" id="UP000183209">
    <property type="component" value="Unassembled WGS sequence"/>
</dbReference>
<gene>
    <name evidence="1" type="ORF">SAMN04487906_2691</name>
</gene>
<evidence type="ECO:0000313" key="1">
    <source>
        <dbReference type="EMBL" id="SFT05909.1"/>
    </source>
</evidence>
<dbReference type="OrthoDB" id="1202795at2"/>
<reference evidence="1 2" key="1">
    <citation type="submission" date="2016-10" db="EMBL/GenBank/DDBJ databases">
        <authorList>
            <person name="de Groot N.N."/>
        </authorList>
    </citation>
    <scope>NUCLEOTIDE SEQUENCE [LARGE SCALE GENOMIC DNA]</scope>
    <source>
        <strain evidence="1 2">CGMCC 1.6114</strain>
    </source>
</reference>
<dbReference type="EMBL" id="FPAG01000008">
    <property type="protein sequence ID" value="SFT05909.1"/>
    <property type="molecule type" value="Genomic_DNA"/>
</dbReference>
<dbReference type="InterPro" id="IPR025234">
    <property type="entry name" value="YjzH-like"/>
</dbReference>